<dbReference type="CDD" id="cd08023">
    <property type="entry name" value="GH16_laminarinase_like"/>
    <property type="match status" value="1"/>
</dbReference>
<proteinExistence type="inferred from homology"/>
<dbReference type="SUPFAM" id="SSF49899">
    <property type="entry name" value="Concanavalin A-like lectins/glucanases"/>
    <property type="match status" value="1"/>
</dbReference>
<organism evidence="4 5">
    <name type="scientific">Alistipes intestinihominis</name>
    <dbReference type="NCBI Taxonomy" id="3133172"/>
    <lineage>
        <taxon>Bacteria</taxon>
        <taxon>Pseudomonadati</taxon>
        <taxon>Bacteroidota</taxon>
        <taxon>Bacteroidia</taxon>
        <taxon>Bacteroidales</taxon>
        <taxon>Rikenellaceae</taxon>
        <taxon>Alistipes</taxon>
    </lineage>
</organism>
<reference evidence="4 5" key="1">
    <citation type="submission" date="2024-03" db="EMBL/GenBank/DDBJ databases">
        <title>Human intestinal bacterial collection.</title>
        <authorList>
            <person name="Pauvert C."/>
            <person name="Hitch T.C.A."/>
            <person name="Clavel T."/>
        </authorList>
    </citation>
    <scope>NUCLEOTIDE SEQUENCE [LARGE SCALE GENOMIC DNA]</scope>
    <source>
        <strain evidence="4 5">CLA-KB-H122</strain>
    </source>
</reference>
<keyword evidence="2" id="KW-0732">Signal</keyword>
<dbReference type="GO" id="GO:0016787">
    <property type="term" value="F:hydrolase activity"/>
    <property type="evidence" value="ECO:0007669"/>
    <property type="project" value="UniProtKB-KW"/>
</dbReference>
<gene>
    <name evidence="4" type="ORF">WMO46_15365</name>
</gene>
<dbReference type="InterPro" id="IPR000757">
    <property type="entry name" value="Beta-glucanase-like"/>
</dbReference>
<feature type="non-terminal residue" evidence="4">
    <location>
        <position position="1"/>
    </location>
</feature>
<evidence type="ECO:0000256" key="1">
    <source>
        <dbReference type="ARBA" id="ARBA00006865"/>
    </source>
</evidence>
<evidence type="ECO:0000313" key="4">
    <source>
        <dbReference type="EMBL" id="MEQ2546322.1"/>
    </source>
</evidence>
<accession>A0ABV1H0W7</accession>
<keyword evidence="4" id="KW-0378">Hydrolase</keyword>
<dbReference type="Pfam" id="PF00722">
    <property type="entry name" value="Glyco_hydro_16"/>
    <property type="match status" value="1"/>
</dbReference>
<dbReference type="InterPro" id="IPR050546">
    <property type="entry name" value="Glycosyl_Hydrlase_16"/>
</dbReference>
<sequence>PVVYGGRLGSCNQTRQLMRMKTQLFFGALAYSLSLLSTEVQAGTPACTSLKERSAERHEIVVFSEDFDQKSRIPDSEYWSFIPAGAPVWQKHMSGSVREASVKKGKLILRARKKDGIYRCGGIWSLGKIAFGPGHRIEVGARFGRLAPGAWPAIWLMPEKPIYPGWPACGEIDIMEHLNCDDFVYQTVHSHFIHHHTAAGPSGDQRTPKIDIKAFHRYAVEISDDALVFYIDDVETFRHMNLHLPDERQKMQWPFKTRYYLILNLALGGWAGEIEDAKLPVEMEVDYVRVTKLSEE</sequence>
<feature type="chain" id="PRO_5046396140" evidence="2">
    <location>
        <begin position="43"/>
        <end position="296"/>
    </location>
</feature>
<name>A0ABV1H0W7_9BACT</name>
<comment type="similarity">
    <text evidence="1">Belongs to the glycosyl hydrolase 16 family.</text>
</comment>
<dbReference type="Proteomes" id="UP001460202">
    <property type="component" value="Unassembled WGS sequence"/>
</dbReference>
<evidence type="ECO:0000256" key="2">
    <source>
        <dbReference type="SAM" id="SignalP"/>
    </source>
</evidence>
<dbReference type="PANTHER" id="PTHR10963">
    <property type="entry name" value="GLYCOSYL HYDROLASE-RELATED"/>
    <property type="match status" value="1"/>
</dbReference>
<protein>
    <submittedName>
        <fullName evidence="4">Glycoside hydrolase family 16 protein</fullName>
    </submittedName>
</protein>
<feature type="signal peptide" evidence="2">
    <location>
        <begin position="1"/>
        <end position="42"/>
    </location>
</feature>
<keyword evidence="5" id="KW-1185">Reference proteome</keyword>
<dbReference type="Gene3D" id="2.60.120.200">
    <property type="match status" value="1"/>
</dbReference>
<dbReference type="EMBL" id="JBBMFL010000032">
    <property type="protein sequence ID" value="MEQ2546322.1"/>
    <property type="molecule type" value="Genomic_DNA"/>
</dbReference>
<dbReference type="PROSITE" id="PS51762">
    <property type="entry name" value="GH16_2"/>
    <property type="match status" value="1"/>
</dbReference>
<comment type="caution">
    <text evidence="4">The sequence shown here is derived from an EMBL/GenBank/DDBJ whole genome shotgun (WGS) entry which is preliminary data.</text>
</comment>
<feature type="domain" description="GH16" evidence="3">
    <location>
        <begin position="37"/>
        <end position="296"/>
    </location>
</feature>
<dbReference type="InterPro" id="IPR013320">
    <property type="entry name" value="ConA-like_dom_sf"/>
</dbReference>
<evidence type="ECO:0000313" key="5">
    <source>
        <dbReference type="Proteomes" id="UP001460202"/>
    </source>
</evidence>
<dbReference type="PANTHER" id="PTHR10963:SF55">
    <property type="entry name" value="GLYCOSIDE HYDROLASE FAMILY 16 PROTEIN"/>
    <property type="match status" value="1"/>
</dbReference>
<evidence type="ECO:0000259" key="3">
    <source>
        <dbReference type="PROSITE" id="PS51762"/>
    </source>
</evidence>
<dbReference type="RefSeq" id="WP_349094641.1">
    <property type="nucleotide sequence ID" value="NZ_JBBMFL010000032.1"/>
</dbReference>